<keyword evidence="2" id="KW-0812">Transmembrane</keyword>
<dbReference type="AlphaFoldDB" id="A0A078AH26"/>
<evidence type="ECO:0000313" key="3">
    <source>
        <dbReference type="EMBL" id="CDW81131.1"/>
    </source>
</evidence>
<feature type="transmembrane region" description="Helical" evidence="2">
    <location>
        <begin position="120"/>
        <end position="142"/>
    </location>
</feature>
<reference evidence="3 4" key="1">
    <citation type="submission" date="2014-06" db="EMBL/GenBank/DDBJ databases">
        <authorList>
            <person name="Swart Estienne"/>
        </authorList>
    </citation>
    <scope>NUCLEOTIDE SEQUENCE [LARGE SCALE GENOMIC DNA]</scope>
    <source>
        <strain evidence="3 4">130c</strain>
    </source>
</reference>
<feature type="compositionally biased region" description="Low complexity" evidence="1">
    <location>
        <begin position="165"/>
        <end position="179"/>
    </location>
</feature>
<feature type="transmembrane region" description="Helical" evidence="2">
    <location>
        <begin position="21"/>
        <end position="51"/>
    </location>
</feature>
<keyword evidence="2" id="KW-0472">Membrane</keyword>
<keyword evidence="2" id="KW-1133">Transmembrane helix</keyword>
<keyword evidence="4" id="KW-1185">Reference proteome</keyword>
<evidence type="ECO:0000313" key="4">
    <source>
        <dbReference type="Proteomes" id="UP000039865"/>
    </source>
</evidence>
<protein>
    <submittedName>
        <fullName evidence="3">Uncharacterized protein</fullName>
    </submittedName>
</protein>
<dbReference type="Proteomes" id="UP000039865">
    <property type="component" value="Unassembled WGS sequence"/>
</dbReference>
<organism evidence="3 4">
    <name type="scientific">Stylonychia lemnae</name>
    <name type="common">Ciliate</name>
    <dbReference type="NCBI Taxonomy" id="5949"/>
    <lineage>
        <taxon>Eukaryota</taxon>
        <taxon>Sar</taxon>
        <taxon>Alveolata</taxon>
        <taxon>Ciliophora</taxon>
        <taxon>Intramacronucleata</taxon>
        <taxon>Spirotrichea</taxon>
        <taxon>Stichotrichia</taxon>
        <taxon>Sporadotrichida</taxon>
        <taxon>Oxytrichidae</taxon>
        <taxon>Stylonychinae</taxon>
        <taxon>Stylonychia</taxon>
    </lineage>
</organism>
<dbReference type="InParanoid" id="A0A078AH26"/>
<proteinExistence type="predicted"/>
<accession>A0A078AH26</accession>
<gene>
    <name evidence="3" type="primary">Contig10715.g11466</name>
    <name evidence="3" type="ORF">STYLEM_10141</name>
</gene>
<feature type="transmembrane region" description="Helical" evidence="2">
    <location>
        <begin position="57"/>
        <end position="75"/>
    </location>
</feature>
<sequence>MSQNSQQIIPKKLFKVCCCCIPIQAAVNIIGVLDVIALIGAMMVVILSLIGNSPRGQSYYTGTYLFTIIPSFLLIRLPRAVFYFRMRINMIGTISIRFSGNKNSTQNSKDDNDDKENSGYIAFQIIIGVAQIFAYCVIDMYFTLLVRQYRDNLILDQTRVHTDRSSQAQRQRQGSQQGQDVESQCPVVSGIPVQQSPINYDSMYGFQIVGVGEQGPELASQKSDQTKSNRRSAKSLEKLSYYPGLPVYDYVSPTNNNESQIVRRQSTLISQRLNYSSQVSNIA</sequence>
<evidence type="ECO:0000256" key="1">
    <source>
        <dbReference type="SAM" id="MobiDB-lite"/>
    </source>
</evidence>
<feature type="region of interest" description="Disordered" evidence="1">
    <location>
        <begin position="160"/>
        <end position="185"/>
    </location>
</feature>
<name>A0A078AH26_STYLE</name>
<dbReference type="EMBL" id="CCKQ01009631">
    <property type="protein sequence ID" value="CDW81131.1"/>
    <property type="molecule type" value="Genomic_DNA"/>
</dbReference>
<evidence type="ECO:0000256" key="2">
    <source>
        <dbReference type="SAM" id="Phobius"/>
    </source>
</evidence>